<dbReference type="GO" id="GO:0008903">
    <property type="term" value="F:hydroxypyruvate isomerase activity"/>
    <property type="evidence" value="ECO:0007669"/>
    <property type="project" value="TreeGrafter"/>
</dbReference>
<dbReference type="EMBL" id="MXPU01000009">
    <property type="protein sequence ID" value="OWO94100.1"/>
    <property type="molecule type" value="Genomic_DNA"/>
</dbReference>
<dbReference type="PIRSF" id="PIRSF006241">
    <property type="entry name" value="HyI"/>
    <property type="match status" value="1"/>
</dbReference>
<feature type="active site" description="Proton donor/acceptor" evidence="3">
    <location>
        <position position="238"/>
    </location>
</feature>
<dbReference type="InterPro" id="IPR036237">
    <property type="entry name" value="Xyl_isomerase-like_sf"/>
</dbReference>
<comment type="caution">
    <text evidence="5">The sequence shown here is derived from an EMBL/GenBank/DDBJ whole genome shotgun (WGS) entry which is preliminary data.</text>
</comment>
<dbReference type="InterPro" id="IPR053398">
    <property type="entry name" value="HPT_OtnI_isomerases"/>
</dbReference>
<sequence length="258" mass="28647">MPVFAANLTMMFNEWAFLDRFDAAADAGFSAVEYLFPYEAAPEALAERLARNNLQQALFNLPPGDWGAGERGIAALPGRFDELKTCVERALDYAAATGVRRLHLMAGIADPHDRDASSSYRRSVAYTAGRLGEKGIDLLLEPINGRNMPGYFLNDFAVAERLIAECGLPNVKLQFDIYHRQIIHGDVAMALRRLLPVTGHIQIASVPSRNEPDGEELNYPYLFSEIDRLGYDGFIGCEYIPRGRTLDGLGWFAPFARS</sequence>
<dbReference type="FunFam" id="3.20.20.150:FF:000007">
    <property type="entry name" value="Hydroxypyruvate isomerase"/>
    <property type="match status" value="1"/>
</dbReference>
<dbReference type="PANTHER" id="PTHR43489:SF6">
    <property type="entry name" value="HYDROXYPYRUVATE ISOMERASE-RELATED"/>
    <property type="match status" value="1"/>
</dbReference>
<dbReference type="InterPro" id="IPR050417">
    <property type="entry name" value="Sugar_Epim/Isomerase"/>
</dbReference>
<gene>
    <name evidence="5" type="ORF">B5E41_15605</name>
</gene>
<comment type="similarity">
    <text evidence="2">Belongs to the hyi family.</text>
</comment>
<keyword evidence="1 2" id="KW-0413">Isomerase</keyword>
<dbReference type="PANTHER" id="PTHR43489">
    <property type="entry name" value="ISOMERASE"/>
    <property type="match status" value="1"/>
</dbReference>
<dbReference type="NCBIfam" id="NF043033">
    <property type="entry name" value="OxoTetrIsom"/>
    <property type="match status" value="1"/>
</dbReference>
<dbReference type="Proteomes" id="UP000197269">
    <property type="component" value="Unassembled WGS sequence"/>
</dbReference>
<dbReference type="Pfam" id="PF01261">
    <property type="entry name" value="AP_endonuc_2"/>
    <property type="match status" value="1"/>
</dbReference>
<name>A0A246DUT0_9HYPH</name>
<dbReference type="InterPro" id="IPR026040">
    <property type="entry name" value="HyI-like"/>
</dbReference>
<dbReference type="RefSeq" id="WP_088395007.1">
    <property type="nucleotide sequence ID" value="NZ_MXPU01000009.1"/>
</dbReference>
<accession>A0A246DUT0</accession>
<evidence type="ECO:0000256" key="3">
    <source>
        <dbReference type="PIRSR" id="PIRSR006241-50"/>
    </source>
</evidence>
<feature type="domain" description="Xylose isomerase-like TIM barrel" evidence="4">
    <location>
        <begin position="21"/>
        <end position="252"/>
    </location>
</feature>
<dbReference type="GO" id="GO:0046487">
    <property type="term" value="P:glyoxylate metabolic process"/>
    <property type="evidence" value="ECO:0007669"/>
    <property type="project" value="TreeGrafter"/>
</dbReference>
<reference evidence="5 6" key="1">
    <citation type="submission" date="2017-03" db="EMBL/GenBank/DDBJ databases">
        <title>Genome of strain Rhizobium sp. CNPSo 668.</title>
        <authorList>
            <person name="Ribeiro R."/>
        </authorList>
    </citation>
    <scope>NUCLEOTIDE SEQUENCE [LARGE SCALE GENOMIC DNA]</scope>
    <source>
        <strain evidence="5 6">CNPSo 668</strain>
    </source>
</reference>
<dbReference type="InterPro" id="IPR013022">
    <property type="entry name" value="Xyl_isomerase-like_TIM-brl"/>
</dbReference>
<evidence type="ECO:0000313" key="6">
    <source>
        <dbReference type="Proteomes" id="UP000197269"/>
    </source>
</evidence>
<evidence type="ECO:0000256" key="2">
    <source>
        <dbReference type="PIRNR" id="PIRNR006241"/>
    </source>
</evidence>
<dbReference type="SUPFAM" id="SSF51658">
    <property type="entry name" value="Xylose isomerase-like"/>
    <property type="match status" value="1"/>
</dbReference>
<evidence type="ECO:0000256" key="1">
    <source>
        <dbReference type="ARBA" id="ARBA00023235"/>
    </source>
</evidence>
<proteinExistence type="inferred from homology"/>
<protein>
    <submittedName>
        <fullName evidence="5">Hydroxypyruvate isomerase</fullName>
    </submittedName>
</protein>
<keyword evidence="5" id="KW-0670">Pyruvate</keyword>
<dbReference type="Gene3D" id="3.20.20.150">
    <property type="entry name" value="Divalent-metal-dependent TIM barrel enzymes"/>
    <property type="match status" value="1"/>
</dbReference>
<feature type="active site" description="Proton donor/acceptor" evidence="3">
    <location>
        <position position="141"/>
    </location>
</feature>
<evidence type="ECO:0000313" key="5">
    <source>
        <dbReference type="EMBL" id="OWO94100.1"/>
    </source>
</evidence>
<organism evidence="5 6">
    <name type="scientific">Rhizobium esperanzae</name>
    <dbReference type="NCBI Taxonomy" id="1967781"/>
    <lineage>
        <taxon>Bacteria</taxon>
        <taxon>Pseudomonadati</taxon>
        <taxon>Pseudomonadota</taxon>
        <taxon>Alphaproteobacteria</taxon>
        <taxon>Hyphomicrobiales</taxon>
        <taxon>Rhizobiaceae</taxon>
        <taxon>Rhizobium/Agrobacterium group</taxon>
        <taxon>Rhizobium</taxon>
    </lineage>
</organism>
<dbReference type="AlphaFoldDB" id="A0A246DUT0"/>
<evidence type="ECO:0000259" key="4">
    <source>
        <dbReference type="Pfam" id="PF01261"/>
    </source>
</evidence>